<dbReference type="PANTHER" id="PTHR31302:SF20">
    <property type="entry name" value="CONSERVED PROTEIN"/>
    <property type="match status" value="1"/>
</dbReference>
<dbReference type="InterPro" id="IPR004843">
    <property type="entry name" value="Calcineurin-like_PHP"/>
</dbReference>
<feature type="domain" description="Calcineurin-like phosphoesterase" evidence="1">
    <location>
        <begin position="83"/>
        <end position="266"/>
    </location>
</feature>
<evidence type="ECO:0000313" key="3">
    <source>
        <dbReference type="Proteomes" id="UP000515570"/>
    </source>
</evidence>
<dbReference type="GO" id="GO:0009245">
    <property type="term" value="P:lipid A biosynthetic process"/>
    <property type="evidence" value="ECO:0007669"/>
    <property type="project" value="TreeGrafter"/>
</dbReference>
<dbReference type="EMBL" id="CP059833">
    <property type="protein sequence ID" value="QMV86302.1"/>
    <property type="molecule type" value="Genomic_DNA"/>
</dbReference>
<dbReference type="GO" id="GO:0016020">
    <property type="term" value="C:membrane"/>
    <property type="evidence" value="ECO:0007669"/>
    <property type="project" value="GOC"/>
</dbReference>
<dbReference type="SUPFAM" id="SSF56300">
    <property type="entry name" value="Metallo-dependent phosphatases"/>
    <property type="match status" value="1"/>
</dbReference>
<dbReference type="InterPro" id="IPR029052">
    <property type="entry name" value="Metallo-depent_PP-like"/>
</dbReference>
<evidence type="ECO:0000313" key="2">
    <source>
        <dbReference type="EMBL" id="QMV86302.1"/>
    </source>
</evidence>
<organism evidence="2 3">
    <name type="scientific">Corynebacterium hindlerae</name>
    <dbReference type="NCBI Taxonomy" id="699041"/>
    <lineage>
        <taxon>Bacteria</taxon>
        <taxon>Bacillati</taxon>
        <taxon>Actinomycetota</taxon>
        <taxon>Actinomycetes</taxon>
        <taxon>Mycobacteriales</taxon>
        <taxon>Corynebacteriaceae</taxon>
        <taxon>Corynebacterium</taxon>
    </lineage>
</organism>
<dbReference type="Pfam" id="PF00149">
    <property type="entry name" value="Metallophos"/>
    <property type="match status" value="1"/>
</dbReference>
<dbReference type="GO" id="GO:0008758">
    <property type="term" value="F:UDP-2,3-diacylglucosamine hydrolase activity"/>
    <property type="evidence" value="ECO:0007669"/>
    <property type="project" value="TreeGrafter"/>
</dbReference>
<reference evidence="2 3" key="1">
    <citation type="submission" date="2020-07" db="EMBL/GenBank/DDBJ databases">
        <title>non toxigenic Corynebacterium sp. nov from a clinical source.</title>
        <authorList>
            <person name="Bernier A.-M."/>
            <person name="Bernard K."/>
        </authorList>
    </citation>
    <scope>NUCLEOTIDE SEQUENCE [LARGE SCALE GENOMIC DNA]</scope>
    <source>
        <strain evidence="3">NML 93-0612</strain>
    </source>
</reference>
<dbReference type="Proteomes" id="UP000515570">
    <property type="component" value="Chromosome"/>
</dbReference>
<name>A0A7G5FI61_9CORY</name>
<evidence type="ECO:0000259" key="1">
    <source>
        <dbReference type="Pfam" id="PF00149"/>
    </source>
</evidence>
<accession>A0A7G5FI61</accession>
<dbReference type="AlphaFoldDB" id="A0A7G5FI61"/>
<dbReference type="PANTHER" id="PTHR31302">
    <property type="entry name" value="TRANSMEMBRANE PROTEIN WITH METALLOPHOSPHOESTERASE DOMAIN-RELATED"/>
    <property type="match status" value="1"/>
</dbReference>
<dbReference type="InterPro" id="IPR051158">
    <property type="entry name" value="Metallophosphoesterase_sf"/>
</dbReference>
<dbReference type="Gene3D" id="3.60.21.10">
    <property type="match status" value="1"/>
</dbReference>
<protein>
    <submittedName>
        <fullName evidence="2">Metallophosphoesterase</fullName>
    </submittedName>
</protein>
<sequence>MRSVLVRCFSLAFIAVLRSSLICCFMSFSIRTGSMACVKKILLSLFGAGLTTMAWGYSELSRFRLKHETLEVFEPGFLDGGEFTILHISDLHMLPAHSRKQQWVAALSALNPDLVVNTGDNLSSADAVPAVLRALGPLLSKPGLFVFGTNDYFGPRPVNPIGYLLGKKRKVSDQALPWEGMRAAFLEHGWRDATHQRHEFKVGKVRIAAAGVDDPHHNLDNYSLVAGSPNPDADLTIALTHSPEPRVLTQFEADGYDLSLSGHTHGGQLCLPFERAIVTNCGIDRTRANGLHRFGKMWMHVTNGLGTSPYVPFRIFCRPSATLIHLVEKAN</sequence>
<keyword evidence="3" id="KW-1185">Reference proteome</keyword>
<gene>
    <name evidence="2" type="ORF">HW450_06260</name>
</gene>
<proteinExistence type="predicted"/>